<dbReference type="Gene3D" id="3.40.50.1820">
    <property type="entry name" value="alpha/beta hydrolase"/>
    <property type="match status" value="1"/>
</dbReference>
<dbReference type="ESTHER" id="drobs-a0a0m3quv5">
    <property type="family name" value="Juvenile_hormone_esterase"/>
</dbReference>
<gene>
    <name evidence="10" type="ORF">Dbus_chr2Rg872</name>
</gene>
<feature type="chain" id="PRO_5005731990" description="Carboxylic ester hydrolase" evidence="8">
    <location>
        <begin position="25"/>
        <end position="579"/>
    </location>
</feature>
<evidence type="ECO:0000256" key="1">
    <source>
        <dbReference type="ARBA" id="ARBA00004613"/>
    </source>
</evidence>
<comment type="similarity">
    <text evidence="2 8">Belongs to the type-B carboxylesterase/lipase family.</text>
</comment>
<dbReference type="PROSITE" id="PS00941">
    <property type="entry name" value="CARBOXYLESTERASE_B_2"/>
    <property type="match status" value="1"/>
</dbReference>
<keyword evidence="4" id="KW-0964">Secreted</keyword>
<evidence type="ECO:0000259" key="9">
    <source>
        <dbReference type="Pfam" id="PF00135"/>
    </source>
</evidence>
<dbReference type="PANTHER" id="PTHR43142">
    <property type="entry name" value="CARBOXYLIC ESTER HYDROLASE"/>
    <property type="match status" value="1"/>
</dbReference>
<feature type="signal peptide" evidence="8">
    <location>
        <begin position="1"/>
        <end position="24"/>
    </location>
</feature>
<reference evidence="10 11" key="1">
    <citation type="submission" date="2015-08" db="EMBL/GenBank/DDBJ databases">
        <title>Ancestral chromatin configuration constrains chromatin evolution on differentiating sex chromosomes in Drosophila.</title>
        <authorList>
            <person name="Zhou Q."/>
            <person name="Bachtrog D."/>
        </authorList>
    </citation>
    <scope>NUCLEOTIDE SEQUENCE [LARGE SCALE GENOMIC DNA]</scope>
    <source>
        <tissue evidence="10">Whole larvae</tissue>
    </source>
</reference>
<dbReference type="InterPro" id="IPR019819">
    <property type="entry name" value="Carboxylesterase_B_CS"/>
</dbReference>
<dbReference type="SMR" id="A0A0M3QUV5"/>
<dbReference type="InterPro" id="IPR019826">
    <property type="entry name" value="Carboxylesterase_B_AS"/>
</dbReference>
<dbReference type="InterPro" id="IPR029058">
    <property type="entry name" value="AB_hydrolase_fold"/>
</dbReference>
<evidence type="ECO:0000256" key="5">
    <source>
        <dbReference type="ARBA" id="ARBA00022801"/>
    </source>
</evidence>
<comment type="subcellular location">
    <subcellularLocation>
        <location evidence="1">Secreted</location>
    </subcellularLocation>
</comment>
<evidence type="ECO:0000256" key="2">
    <source>
        <dbReference type="ARBA" id="ARBA00005964"/>
    </source>
</evidence>
<accession>A0A0M3QUV5</accession>
<keyword evidence="7" id="KW-0325">Glycoprotein</keyword>
<dbReference type="Pfam" id="PF00135">
    <property type="entry name" value="COesterase"/>
    <property type="match status" value="1"/>
</dbReference>
<feature type="non-terminal residue" evidence="10">
    <location>
        <position position="579"/>
    </location>
</feature>
<evidence type="ECO:0000256" key="6">
    <source>
        <dbReference type="ARBA" id="ARBA00023157"/>
    </source>
</evidence>
<keyword evidence="11" id="KW-1185">Reference proteome</keyword>
<dbReference type="GO" id="GO:0052689">
    <property type="term" value="F:carboxylic ester hydrolase activity"/>
    <property type="evidence" value="ECO:0007669"/>
    <property type="project" value="UniProtKB-KW"/>
</dbReference>
<evidence type="ECO:0000313" key="11">
    <source>
        <dbReference type="Proteomes" id="UP000494163"/>
    </source>
</evidence>
<evidence type="ECO:0000256" key="3">
    <source>
        <dbReference type="ARBA" id="ARBA00022487"/>
    </source>
</evidence>
<dbReference type="OMA" id="IRKNVCH"/>
<evidence type="ECO:0000313" key="10">
    <source>
        <dbReference type="EMBL" id="ALC41293.1"/>
    </source>
</evidence>
<evidence type="ECO:0000256" key="8">
    <source>
        <dbReference type="RuleBase" id="RU361235"/>
    </source>
</evidence>
<dbReference type="Proteomes" id="UP000494163">
    <property type="component" value="Chromosome 2R"/>
</dbReference>
<keyword evidence="8" id="KW-0732">Signal</keyword>
<evidence type="ECO:0000256" key="4">
    <source>
        <dbReference type="ARBA" id="ARBA00022525"/>
    </source>
</evidence>
<dbReference type="InterPro" id="IPR002018">
    <property type="entry name" value="CarbesteraseB"/>
</dbReference>
<dbReference type="PANTHER" id="PTHR43142:SF1">
    <property type="entry name" value="CARBOXYLIC ESTER HYDROLASE"/>
    <property type="match status" value="1"/>
</dbReference>
<protein>
    <recommendedName>
        <fullName evidence="8">Carboxylic ester hydrolase</fullName>
        <ecNumber evidence="8">3.1.1.-</ecNumber>
    </recommendedName>
</protein>
<keyword evidence="5 8" id="KW-0378">Hydrolase</keyword>
<dbReference type="EMBL" id="CP012524">
    <property type="protein sequence ID" value="ALC41293.1"/>
    <property type="molecule type" value="Genomic_DNA"/>
</dbReference>
<dbReference type="AlphaFoldDB" id="A0A0M3QUV5"/>
<dbReference type="STRING" id="30019.A0A0M3QUV5"/>
<evidence type="ECO:0000256" key="7">
    <source>
        <dbReference type="ARBA" id="ARBA00023180"/>
    </source>
</evidence>
<feature type="non-terminal residue" evidence="10">
    <location>
        <position position="1"/>
    </location>
</feature>
<name>A0A0M3QUV5_DROBS</name>
<keyword evidence="3" id="KW-0719">Serine esterase</keyword>
<dbReference type="EC" id="3.1.1.-" evidence="8"/>
<organism evidence="10 11">
    <name type="scientific">Drosophila busckii</name>
    <name type="common">Fruit fly</name>
    <dbReference type="NCBI Taxonomy" id="30019"/>
    <lineage>
        <taxon>Eukaryota</taxon>
        <taxon>Metazoa</taxon>
        <taxon>Ecdysozoa</taxon>
        <taxon>Arthropoda</taxon>
        <taxon>Hexapoda</taxon>
        <taxon>Insecta</taxon>
        <taxon>Pterygota</taxon>
        <taxon>Neoptera</taxon>
        <taxon>Endopterygota</taxon>
        <taxon>Diptera</taxon>
        <taxon>Brachycera</taxon>
        <taxon>Muscomorpha</taxon>
        <taxon>Ephydroidea</taxon>
        <taxon>Drosophilidae</taxon>
        <taxon>Drosophila</taxon>
    </lineage>
</organism>
<feature type="domain" description="Carboxylesterase type B" evidence="9">
    <location>
        <begin position="35"/>
        <end position="521"/>
    </location>
</feature>
<sequence length="579" mass="64755">QLKMPPIALTLLLLLLLQLGLSSSAPPQELLLCSADLGCLQGSYMAGHQIERFAAFMGIPYAEPPVGNLRFMNPVPASKLSGIHNASYARMDCIQKNFLMPIPSVYGVEDCLYLNVYRPAELNDAKLPVMVYIHGGGFFSGSAHPLVTGPEFLMEEQIVLVTLSYRLGALGFLSTHDAAISGNFGLKDQRLALRWVQQHIELFGGDAQRVTIFGQSAGGVATHLHMLTTQTEQLFQHVISMSGTANVPFAINPLPLLQTRKVAELCHVKNAQSLSTKQLAQALREVDVETLMNAGDGLKFWHVHHMTNYRPVVERGGQDAFLRQHPKQLIAQADYKKLPLLLGTVPQEGAVAVVNIMENELLRADFNANFDELLEMLLEFPAYVTAAARKQRLELIIEKYFNKQHELNGSTSKAFMNLITDRGFKQPLYKFLWDYVKSVDTQQHPLYMYSFNFKGSRSYAELYTAQNVTGKYNVVHCDDLLYLFNSPLYFPQRVYDKVELQVIKALVQYFVHFAKFGAPLGHDSLSACTAAVLKSRTKGICDYHMFRNAPGSEQGFQLTVEQAYRVKSARFIGSMVSES</sequence>
<dbReference type="PROSITE" id="PS00122">
    <property type="entry name" value="CARBOXYLESTERASE_B_1"/>
    <property type="match status" value="1"/>
</dbReference>
<dbReference type="OrthoDB" id="19653at2759"/>
<dbReference type="GO" id="GO:0005576">
    <property type="term" value="C:extracellular region"/>
    <property type="evidence" value="ECO:0007669"/>
    <property type="project" value="UniProtKB-SubCell"/>
</dbReference>
<proteinExistence type="inferred from homology"/>
<keyword evidence="6" id="KW-1015">Disulfide bond</keyword>
<dbReference type="SUPFAM" id="SSF53474">
    <property type="entry name" value="alpha/beta-Hydrolases"/>
    <property type="match status" value="1"/>
</dbReference>